<evidence type="ECO:0000313" key="5">
    <source>
        <dbReference type="Proteomes" id="UP000270299"/>
    </source>
</evidence>
<dbReference type="GO" id="GO:0008800">
    <property type="term" value="F:beta-lactamase activity"/>
    <property type="evidence" value="ECO:0007669"/>
    <property type="project" value="InterPro"/>
</dbReference>
<keyword evidence="5" id="KW-1185">Reference proteome</keyword>
<dbReference type="SUPFAM" id="SSF56601">
    <property type="entry name" value="beta-lactamase/transpeptidase-like"/>
    <property type="match status" value="1"/>
</dbReference>
<dbReference type="GO" id="GO:0046677">
    <property type="term" value="P:response to antibiotic"/>
    <property type="evidence" value="ECO:0007669"/>
    <property type="project" value="InterPro"/>
</dbReference>
<accession>A0A3L7A1H5</accession>
<protein>
    <submittedName>
        <fullName evidence="4">Uncharacterized protein</fullName>
    </submittedName>
</protein>
<dbReference type="Pfam" id="PF04122">
    <property type="entry name" value="CW_binding_2"/>
    <property type="match status" value="1"/>
</dbReference>
<feature type="domain" description="SH3b" evidence="2">
    <location>
        <begin position="634"/>
        <end position="674"/>
    </location>
</feature>
<dbReference type="EMBL" id="RCUV01000001">
    <property type="protein sequence ID" value="RLP73868.1"/>
    <property type="molecule type" value="Genomic_DNA"/>
</dbReference>
<sequence length="683" mass="69956">MLLSAEITREPRMAGTRKHAENPRGGRQRRFKGTVVASLVIAGLLASAQTASALPATPLAAATTPSVSRIGGADRTASAIAVSQAAFPSGAPVVYVGSTTRFAGNFVAGPVAAAAGGPLLLSTPSSVSTPTVNEIRRLKPQKIVVVGSTSDIGDVVLNRIRDGLAPDVTRLGAGEPYAAARDIVASGFSTATTAILVSGRTWLGVLPAMGAAGQLKQPLIPVDGSSSTLDSATKSQLAALGVARVVLVGGTSTISAGIETALRAFVPTVDRANGADQYAAAISLNSLLYPAGAPAYLTSGANYADALGIASLVAAKPGPVYPSQASCVPDAVKADIAGRAAAGTVTVVGGSSTLQAPVVGLVACSTASTATKAASEKALTSKLNAAIPGLPGGYNVSAFEAAGMKRAVSIRGGSAVEPASSIKLFAAYAAMKRIDQGRLYYSTKLSSGYTLAQCLRGMIHISDNYCHSDIIKLIGANAMNATFAAEGYTATHYAGTWKGKYYSYKTSSTNDLTTLLLRLNSGKLLSTASSTFMLKLMKEQFWTSRIGSAIPAGVSIATKPGELWVSSGMTQIDAGLVYAPAGTYSVVIMGYRGATKAGVARLARIVYEHFNGPIAKVATYPIQQLKSKTATIVRASAGGKALFTIPAGINVEALDSVRLWYRVIANGRTGYVSSLDLANRYGF</sequence>
<dbReference type="InterPro" id="IPR045155">
    <property type="entry name" value="Beta-lactam_cat"/>
</dbReference>
<dbReference type="InterPro" id="IPR012338">
    <property type="entry name" value="Beta-lactam/transpept-like"/>
</dbReference>
<dbReference type="Pfam" id="PF08239">
    <property type="entry name" value="SH3_3"/>
    <property type="match status" value="1"/>
</dbReference>
<name>A0A3L7A1H5_9MICO</name>
<evidence type="ECO:0000313" key="4">
    <source>
        <dbReference type="EMBL" id="RLP73868.1"/>
    </source>
</evidence>
<dbReference type="AlphaFoldDB" id="A0A3L7A1H5"/>
<dbReference type="Proteomes" id="UP000270299">
    <property type="component" value="Unassembled WGS sequence"/>
</dbReference>
<dbReference type="GO" id="GO:0030655">
    <property type="term" value="P:beta-lactam antibiotic catabolic process"/>
    <property type="evidence" value="ECO:0007669"/>
    <property type="project" value="InterPro"/>
</dbReference>
<dbReference type="Gene3D" id="3.40.710.10">
    <property type="entry name" value="DD-peptidase/beta-lactamase superfamily"/>
    <property type="match status" value="1"/>
</dbReference>
<evidence type="ECO:0000256" key="1">
    <source>
        <dbReference type="SAM" id="MobiDB-lite"/>
    </source>
</evidence>
<feature type="region of interest" description="Disordered" evidence="1">
    <location>
        <begin position="1"/>
        <end position="28"/>
    </location>
</feature>
<dbReference type="PANTHER" id="PTHR35333:SF3">
    <property type="entry name" value="BETA-LACTAMASE-TYPE TRANSPEPTIDASE FOLD CONTAINING PROTEIN"/>
    <property type="match status" value="1"/>
</dbReference>
<dbReference type="Pfam" id="PF13354">
    <property type="entry name" value="Beta-lactamase2"/>
    <property type="match status" value="1"/>
</dbReference>
<dbReference type="PANTHER" id="PTHR35333">
    <property type="entry name" value="BETA-LACTAMASE"/>
    <property type="match status" value="1"/>
</dbReference>
<evidence type="ECO:0000259" key="2">
    <source>
        <dbReference type="Pfam" id="PF08239"/>
    </source>
</evidence>
<proteinExistence type="predicted"/>
<feature type="domain" description="Beta-lactamase class A catalytic" evidence="3">
    <location>
        <begin position="406"/>
        <end position="589"/>
    </location>
</feature>
<reference evidence="4 5" key="1">
    <citation type="submission" date="2018-10" db="EMBL/GenBank/DDBJ databases">
        <authorList>
            <person name="Li J."/>
        </authorList>
    </citation>
    <scope>NUCLEOTIDE SEQUENCE [LARGE SCALE GENOMIC DNA]</scope>
    <source>
        <strain evidence="4 5">CCTCC AB209002</strain>
    </source>
</reference>
<dbReference type="InterPro" id="IPR000871">
    <property type="entry name" value="Beta-lactam_class-A"/>
</dbReference>
<evidence type="ECO:0000259" key="3">
    <source>
        <dbReference type="Pfam" id="PF13354"/>
    </source>
</evidence>
<dbReference type="InterPro" id="IPR003646">
    <property type="entry name" value="SH3-like_bac-type"/>
</dbReference>
<organism evidence="4 5">
    <name type="scientific">Mycetocola manganoxydans</name>
    <dbReference type="NCBI Taxonomy" id="699879"/>
    <lineage>
        <taxon>Bacteria</taxon>
        <taxon>Bacillati</taxon>
        <taxon>Actinomycetota</taxon>
        <taxon>Actinomycetes</taxon>
        <taxon>Micrococcales</taxon>
        <taxon>Microbacteriaceae</taxon>
        <taxon>Mycetocola</taxon>
    </lineage>
</organism>
<comment type="caution">
    <text evidence="4">The sequence shown here is derived from an EMBL/GenBank/DDBJ whole genome shotgun (WGS) entry which is preliminary data.</text>
</comment>
<feature type="compositionally biased region" description="Basic and acidic residues" evidence="1">
    <location>
        <begin position="7"/>
        <end position="24"/>
    </location>
</feature>
<dbReference type="OrthoDB" id="9764271at2"/>
<gene>
    <name evidence="4" type="ORF">D9V29_00795</name>
</gene>
<dbReference type="InterPro" id="IPR007253">
    <property type="entry name" value="Cell_wall-bd_2"/>
</dbReference>